<proteinExistence type="predicted"/>
<comment type="caution">
    <text evidence="1">The sequence shown here is derived from an EMBL/GenBank/DDBJ whole genome shotgun (WGS) entry which is preliminary data.</text>
</comment>
<accession>A0ABR5Z0I8</accession>
<dbReference type="RefSeq" id="WP_181070668.1">
    <property type="nucleotide sequence ID" value="NZ_JAAMRF010000004.1"/>
</dbReference>
<dbReference type="InterPro" id="IPR048081">
    <property type="entry name" value="T3SS_coreg_PtrC-like"/>
</dbReference>
<reference evidence="1 2" key="1">
    <citation type="submission" date="2020-02" db="EMBL/GenBank/DDBJ databases">
        <title>Synteny-based analysis reveals conserved mechanism for high triclosan tolerance in Pseudomonas, as well as instances of horizontal transfer.</title>
        <authorList>
            <person name="Mcfarland A.G."/>
            <person name="Bertucci H.K."/>
            <person name="Litmann E."/>
            <person name="Shen J."/>
            <person name="Huttenhower C."/>
            <person name="Hartmann E.M."/>
        </authorList>
    </citation>
    <scope>NUCLEOTIDE SEQUENCE [LARGE SCALE GENOMIC DNA]</scope>
    <source>
        <strain evidence="1 2">115A1</strain>
    </source>
</reference>
<evidence type="ECO:0000313" key="1">
    <source>
        <dbReference type="EMBL" id="MBA1273740.1"/>
    </source>
</evidence>
<gene>
    <name evidence="1" type="ORF">G7026_10250</name>
</gene>
<evidence type="ECO:0000313" key="2">
    <source>
        <dbReference type="Proteomes" id="UP000786387"/>
    </source>
</evidence>
<dbReference type="NCBIfam" id="NF041597">
    <property type="entry name" value="T3SS_coreg_PtrC"/>
    <property type="match status" value="1"/>
</dbReference>
<organism evidence="1 2">
    <name type="scientific">Stutzerimonas azotifigens</name>
    <dbReference type="NCBI Taxonomy" id="291995"/>
    <lineage>
        <taxon>Bacteria</taxon>
        <taxon>Pseudomonadati</taxon>
        <taxon>Pseudomonadota</taxon>
        <taxon>Gammaproteobacteria</taxon>
        <taxon>Pseudomonadales</taxon>
        <taxon>Pseudomonadaceae</taxon>
        <taxon>Stutzerimonas</taxon>
    </lineage>
</organism>
<dbReference type="EMBL" id="JAAMRF010000004">
    <property type="protein sequence ID" value="MBA1273740.1"/>
    <property type="molecule type" value="Genomic_DNA"/>
</dbReference>
<name>A0ABR5Z0I8_9GAMM</name>
<keyword evidence="2" id="KW-1185">Reference proteome</keyword>
<sequence length="65" mass="7240">MNVARRLADLNAYGITHARIDERGIHFESELAVQLADGTVTTLRMPTGLSERLEIQRALCGNDRC</sequence>
<protein>
    <submittedName>
        <fullName evidence="1">Uncharacterized protein</fullName>
    </submittedName>
</protein>
<dbReference type="Proteomes" id="UP000786387">
    <property type="component" value="Unassembled WGS sequence"/>
</dbReference>